<comment type="subcellular location">
    <subcellularLocation>
        <location evidence="3 17">Cytoplasm</location>
    </subcellularLocation>
</comment>
<evidence type="ECO:0000256" key="18">
    <source>
        <dbReference type="SAM" id="Phobius"/>
    </source>
</evidence>
<dbReference type="PANTHER" id="PTHR43622:SF7">
    <property type="entry name" value="3-DEHYDROQUINATE SYNTHASE, CHLOROPLASTIC"/>
    <property type="match status" value="1"/>
</dbReference>
<comment type="cofactor">
    <cofactor evidence="17">
        <name>Co(2+)</name>
        <dbReference type="ChEBI" id="CHEBI:48828"/>
    </cofactor>
    <cofactor evidence="17">
        <name>Zn(2+)</name>
        <dbReference type="ChEBI" id="CHEBI:29105"/>
    </cofactor>
    <text evidence="17">Binds 1 divalent metal cation per subunit. Can use either Co(2+) or Zn(2+).</text>
</comment>
<feature type="transmembrane region" description="Helical" evidence="18">
    <location>
        <begin position="101"/>
        <end position="122"/>
    </location>
</feature>
<keyword evidence="18" id="KW-1133">Transmembrane helix</keyword>
<dbReference type="Pfam" id="PF24621">
    <property type="entry name" value="DHQS_C"/>
    <property type="match status" value="1"/>
</dbReference>
<feature type="domain" description="3-dehydroquinate synthase N-terminal" evidence="19">
    <location>
        <begin position="71"/>
        <end position="181"/>
    </location>
</feature>
<dbReference type="GO" id="GO:0000166">
    <property type="term" value="F:nucleotide binding"/>
    <property type="evidence" value="ECO:0007669"/>
    <property type="project" value="UniProtKB-KW"/>
</dbReference>
<dbReference type="SUPFAM" id="SSF56796">
    <property type="entry name" value="Dehydroquinate synthase-like"/>
    <property type="match status" value="1"/>
</dbReference>
<comment type="caution">
    <text evidence="17">Lacks conserved residue(s) required for the propagation of feature annotation.</text>
</comment>
<dbReference type="Gene3D" id="3.40.50.1970">
    <property type="match status" value="1"/>
</dbReference>
<keyword evidence="16 17" id="KW-0170">Cobalt</keyword>
<evidence type="ECO:0000256" key="10">
    <source>
        <dbReference type="ARBA" id="ARBA00022723"/>
    </source>
</evidence>
<comment type="function">
    <text evidence="17">Catalyzes the conversion of 3-deoxy-D-arabino-heptulosonate 7-phosphate (DAHP) to dehydroquinate (DHQ).</text>
</comment>
<evidence type="ECO:0000256" key="16">
    <source>
        <dbReference type="ARBA" id="ARBA00023285"/>
    </source>
</evidence>
<dbReference type="GO" id="GO:0009073">
    <property type="term" value="P:aromatic amino acid family biosynthetic process"/>
    <property type="evidence" value="ECO:0007669"/>
    <property type="project" value="UniProtKB-KW"/>
</dbReference>
<evidence type="ECO:0000313" key="22">
    <source>
        <dbReference type="Proteomes" id="UP000199545"/>
    </source>
</evidence>
<evidence type="ECO:0000256" key="15">
    <source>
        <dbReference type="ARBA" id="ARBA00023239"/>
    </source>
</evidence>
<dbReference type="AlphaFoldDB" id="A0A1I3SL06"/>
<evidence type="ECO:0000256" key="12">
    <source>
        <dbReference type="ARBA" id="ARBA00022833"/>
    </source>
</evidence>
<evidence type="ECO:0000259" key="20">
    <source>
        <dbReference type="Pfam" id="PF24621"/>
    </source>
</evidence>
<evidence type="ECO:0000256" key="5">
    <source>
        <dbReference type="ARBA" id="ARBA00005412"/>
    </source>
</evidence>
<dbReference type="OrthoDB" id="9806583at2"/>
<feature type="binding site" evidence="17">
    <location>
        <begin position="132"/>
        <end position="133"/>
    </location>
    <ligand>
        <name>NAD(+)</name>
        <dbReference type="ChEBI" id="CHEBI:57540"/>
    </ligand>
</feature>
<reference evidence="21 22" key="1">
    <citation type="submission" date="2016-10" db="EMBL/GenBank/DDBJ databases">
        <authorList>
            <person name="de Groot N.N."/>
        </authorList>
    </citation>
    <scope>NUCLEOTIDE SEQUENCE [LARGE SCALE GENOMIC DNA]</scope>
    <source>
        <strain evidence="21 22">DSM 44778</strain>
    </source>
</reference>
<dbReference type="CDD" id="cd08195">
    <property type="entry name" value="DHQS"/>
    <property type="match status" value="1"/>
</dbReference>
<dbReference type="HAMAP" id="MF_00110">
    <property type="entry name" value="DHQ_synthase"/>
    <property type="match status" value="1"/>
</dbReference>
<dbReference type="EMBL" id="FORR01000013">
    <property type="protein sequence ID" value="SFJ58369.1"/>
    <property type="molecule type" value="Genomic_DNA"/>
</dbReference>
<evidence type="ECO:0000256" key="3">
    <source>
        <dbReference type="ARBA" id="ARBA00004496"/>
    </source>
</evidence>
<dbReference type="InterPro" id="IPR016037">
    <property type="entry name" value="DHQ_synth_AroB"/>
</dbReference>
<dbReference type="GO" id="GO:0005737">
    <property type="term" value="C:cytoplasm"/>
    <property type="evidence" value="ECO:0007669"/>
    <property type="project" value="UniProtKB-SubCell"/>
</dbReference>
<dbReference type="NCBIfam" id="TIGR01357">
    <property type="entry name" value="aroB"/>
    <property type="match status" value="1"/>
</dbReference>
<protein>
    <recommendedName>
        <fullName evidence="7 17">3-dehydroquinate synthase</fullName>
        <shortName evidence="17">DHQS</shortName>
        <ecNumber evidence="6 17">4.2.3.4</ecNumber>
    </recommendedName>
</protein>
<dbReference type="PIRSF" id="PIRSF001455">
    <property type="entry name" value="DHQ_synth"/>
    <property type="match status" value="1"/>
</dbReference>
<dbReference type="InterPro" id="IPR056179">
    <property type="entry name" value="DHQS_C"/>
</dbReference>
<dbReference type="RefSeq" id="WP_093230820.1">
    <property type="nucleotide sequence ID" value="NZ_FORR01000013.1"/>
</dbReference>
<evidence type="ECO:0000256" key="8">
    <source>
        <dbReference type="ARBA" id="ARBA00022490"/>
    </source>
</evidence>
<feature type="binding site" evidence="17">
    <location>
        <position position="144"/>
    </location>
    <ligand>
        <name>NAD(+)</name>
        <dbReference type="ChEBI" id="CHEBI:57540"/>
    </ligand>
</feature>
<dbReference type="Gene3D" id="1.20.1090.10">
    <property type="entry name" value="Dehydroquinate synthase-like - alpha domain"/>
    <property type="match status" value="1"/>
</dbReference>
<feature type="binding site" evidence="17">
    <location>
        <position position="186"/>
    </location>
    <ligand>
        <name>Zn(2+)</name>
        <dbReference type="ChEBI" id="CHEBI:29105"/>
    </ligand>
</feature>
<proteinExistence type="inferred from homology"/>
<dbReference type="PANTHER" id="PTHR43622">
    <property type="entry name" value="3-DEHYDROQUINATE SYNTHASE"/>
    <property type="match status" value="1"/>
</dbReference>
<dbReference type="UniPathway" id="UPA00053">
    <property type="reaction ID" value="UER00085"/>
</dbReference>
<evidence type="ECO:0000256" key="6">
    <source>
        <dbReference type="ARBA" id="ARBA00013031"/>
    </source>
</evidence>
<keyword evidence="22" id="KW-1185">Reference proteome</keyword>
<dbReference type="InterPro" id="IPR030960">
    <property type="entry name" value="DHQS/DOIS_N"/>
</dbReference>
<comment type="similarity">
    <text evidence="5 17">Belongs to the sugar phosphate cyclases superfamily. Dehydroquinate synthase family.</text>
</comment>
<feature type="binding site" evidence="17">
    <location>
        <position position="266"/>
    </location>
    <ligand>
        <name>Zn(2+)</name>
        <dbReference type="ChEBI" id="CHEBI:29105"/>
    </ligand>
</feature>
<dbReference type="InterPro" id="IPR050071">
    <property type="entry name" value="Dehydroquinate_synthase"/>
</dbReference>
<evidence type="ECO:0000256" key="9">
    <source>
        <dbReference type="ARBA" id="ARBA00022605"/>
    </source>
</evidence>
<keyword evidence="18" id="KW-0812">Transmembrane</keyword>
<dbReference type="EC" id="4.2.3.4" evidence="6 17"/>
<feature type="binding site" evidence="17">
    <location>
        <position position="249"/>
    </location>
    <ligand>
        <name>Zn(2+)</name>
        <dbReference type="ChEBI" id="CHEBI:29105"/>
    </ligand>
</feature>
<dbReference type="GO" id="GO:0008652">
    <property type="term" value="P:amino acid biosynthetic process"/>
    <property type="evidence" value="ECO:0007669"/>
    <property type="project" value="UniProtKB-KW"/>
</dbReference>
<organism evidence="21 22">
    <name type="scientific">Thermoflavimicrobium dichotomicum</name>
    <dbReference type="NCBI Taxonomy" id="46223"/>
    <lineage>
        <taxon>Bacteria</taxon>
        <taxon>Bacillati</taxon>
        <taxon>Bacillota</taxon>
        <taxon>Bacilli</taxon>
        <taxon>Bacillales</taxon>
        <taxon>Thermoactinomycetaceae</taxon>
        <taxon>Thermoflavimicrobium</taxon>
    </lineage>
</organism>
<keyword evidence="11 17" id="KW-0547">Nucleotide-binding</keyword>
<keyword evidence="14 17" id="KW-0057">Aromatic amino acid biosynthesis</keyword>
<keyword evidence="18" id="KW-0472">Membrane</keyword>
<keyword evidence="12 17" id="KW-0862">Zinc</keyword>
<sequence>MRKLTVSLDHCTYPIYIGAGLLSQLPVYLDEVGIVPDRKLMVISDTQVAPLYGERILASLKQQGYQVDMAVVPAGESSKNLQQFEYLIGECLRFGLDRQSVILALGGGVVGDLAGFVAAAYMRGIPFVQIPTTLLAHDSSVGGKVGVNHALGKNVIGAFHQPAMVLYDVDTLKTLPTRELISGFAEVIKHGLIWDADFVQWLEKNSAELLALRPEKMIEAIYRGCEVKVAIVSQDERESGLRAILNYGHTIGHALEAVSGYIHYTHGEAIAIGMVGAARLSAKVLGTDESVVRKTKELLEAFQLPTQYDGERFPEDRLLLAMKRDKKVRNDEYAFVLTRKIGQVEVVRGIAEEEIRAALQELRKDC</sequence>
<accession>A0A1I3SL06</accession>
<evidence type="ECO:0000259" key="19">
    <source>
        <dbReference type="Pfam" id="PF01761"/>
    </source>
</evidence>
<feature type="domain" description="3-dehydroquinate synthase C-terminal" evidence="20">
    <location>
        <begin position="183"/>
        <end position="328"/>
    </location>
</feature>
<dbReference type="GO" id="GO:0003856">
    <property type="term" value="F:3-dehydroquinate synthase activity"/>
    <property type="evidence" value="ECO:0007669"/>
    <property type="project" value="UniProtKB-UniRule"/>
</dbReference>
<gene>
    <name evidence="17" type="primary">aroB</name>
    <name evidence="21" type="ORF">SAMN05421852_11350</name>
</gene>
<evidence type="ECO:0000256" key="14">
    <source>
        <dbReference type="ARBA" id="ARBA00023141"/>
    </source>
</evidence>
<comment type="pathway">
    <text evidence="4 17">Metabolic intermediate biosynthesis; chorismate biosynthesis; chorismate from D-erythrose 4-phosphate and phosphoenolpyruvate: step 2/7.</text>
</comment>
<feature type="binding site" evidence="17">
    <location>
        <begin position="108"/>
        <end position="112"/>
    </location>
    <ligand>
        <name>NAD(+)</name>
        <dbReference type="ChEBI" id="CHEBI:57540"/>
    </ligand>
</feature>
<dbReference type="STRING" id="46223.SAMN05421852_11350"/>
<evidence type="ECO:0000256" key="4">
    <source>
        <dbReference type="ARBA" id="ARBA00004661"/>
    </source>
</evidence>
<evidence type="ECO:0000256" key="13">
    <source>
        <dbReference type="ARBA" id="ARBA00023027"/>
    </source>
</evidence>
<keyword evidence="8 17" id="KW-0963">Cytoplasm</keyword>
<keyword evidence="13 17" id="KW-0520">NAD</keyword>
<feature type="binding site" evidence="17">
    <location>
        <position position="153"/>
    </location>
    <ligand>
        <name>NAD(+)</name>
        <dbReference type="ChEBI" id="CHEBI:57540"/>
    </ligand>
</feature>
<dbReference type="GO" id="GO:0009423">
    <property type="term" value="P:chorismate biosynthetic process"/>
    <property type="evidence" value="ECO:0007669"/>
    <property type="project" value="UniProtKB-UniRule"/>
</dbReference>
<comment type="cofactor">
    <cofactor evidence="2 17">
        <name>NAD(+)</name>
        <dbReference type="ChEBI" id="CHEBI:57540"/>
    </cofactor>
</comment>
<keyword evidence="9 17" id="KW-0028">Amino-acid biosynthesis</keyword>
<evidence type="ECO:0000256" key="17">
    <source>
        <dbReference type="HAMAP-Rule" id="MF_00110"/>
    </source>
</evidence>
<dbReference type="Proteomes" id="UP000199545">
    <property type="component" value="Unassembled WGS sequence"/>
</dbReference>
<dbReference type="GO" id="GO:0046872">
    <property type="term" value="F:metal ion binding"/>
    <property type="evidence" value="ECO:0007669"/>
    <property type="project" value="UniProtKB-KW"/>
</dbReference>
<keyword evidence="15 17" id="KW-0456">Lyase</keyword>
<keyword evidence="10 17" id="KW-0479">Metal-binding</keyword>
<dbReference type="Pfam" id="PF01761">
    <property type="entry name" value="DHQ_synthase"/>
    <property type="match status" value="1"/>
</dbReference>
<evidence type="ECO:0000256" key="1">
    <source>
        <dbReference type="ARBA" id="ARBA00001393"/>
    </source>
</evidence>
<dbReference type="FunFam" id="3.40.50.1970:FF:000001">
    <property type="entry name" value="3-dehydroquinate synthase"/>
    <property type="match status" value="1"/>
</dbReference>
<evidence type="ECO:0000256" key="2">
    <source>
        <dbReference type="ARBA" id="ARBA00001911"/>
    </source>
</evidence>
<evidence type="ECO:0000256" key="11">
    <source>
        <dbReference type="ARBA" id="ARBA00022741"/>
    </source>
</evidence>
<name>A0A1I3SL06_9BACL</name>
<dbReference type="InterPro" id="IPR030963">
    <property type="entry name" value="DHQ_synth_fam"/>
</dbReference>
<feature type="binding site" evidence="17">
    <location>
        <begin position="171"/>
        <end position="174"/>
    </location>
    <ligand>
        <name>NAD(+)</name>
        <dbReference type="ChEBI" id="CHEBI:57540"/>
    </ligand>
</feature>
<comment type="catalytic activity">
    <reaction evidence="1 17">
        <text>7-phospho-2-dehydro-3-deoxy-D-arabino-heptonate = 3-dehydroquinate + phosphate</text>
        <dbReference type="Rhea" id="RHEA:21968"/>
        <dbReference type="ChEBI" id="CHEBI:32364"/>
        <dbReference type="ChEBI" id="CHEBI:43474"/>
        <dbReference type="ChEBI" id="CHEBI:58394"/>
        <dbReference type="EC" id="4.2.3.4"/>
    </reaction>
</comment>
<evidence type="ECO:0000313" key="21">
    <source>
        <dbReference type="EMBL" id="SFJ58369.1"/>
    </source>
</evidence>
<evidence type="ECO:0000256" key="7">
    <source>
        <dbReference type="ARBA" id="ARBA00017684"/>
    </source>
</evidence>